<gene>
    <name evidence="6" type="ORF">HDF17_001437</name>
</gene>
<dbReference type="PROSITE" id="PS01230">
    <property type="entry name" value="TRMA_1"/>
    <property type="match status" value="1"/>
</dbReference>
<evidence type="ECO:0000313" key="6">
    <source>
        <dbReference type="EMBL" id="NYF79150.1"/>
    </source>
</evidence>
<dbReference type="GO" id="GO:0070041">
    <property type="term" value="F:rRNA (uridine-C5-)-methyltransferase activity"/>
    <property type="evidence" value="ECO:0007669"/>
    <property type="project" value="TreeGrafter"/>
</dbReference>
<keyword evidence="2 4" id="KW-0808">Transferase</keyword>
<dbReference type="Gene3D" id="2.40.50.1070">
    <property type="match status" value="1"/>
</dbReference>
<dbReference type="InterPro" id="IPR030390">
    <property type="entry name" value="MeTrfase_TrmA_AS"/>
</dbReference>
<evidence type="ECO:0000256" key="5">
    <source>
        <dbReference type="PROSITE-ProRule" id="PRU10015"/>
    </source>
</evidence>
<proteinExistence type="inferred from homology"/>
<dbReference type="InterPro" id="IPR010280">
    <property type="entry name" value="U5_MeTrfase_fam"/>
</dbReference>
<keyword evidence="7" id="KW-1185">Reference proteome</keyword>
<dbReference type="InterPro" id="IPR030391">
    <property type="entry name" value="MeTrfase_TrmA_CS"/>
</dbReference>
<dbReference type="PROSITE" id="PS01231">
    <property type="entry name" value="TRMA_2"/>
    <property type="match status" value="1"/>
</dbReference>
<feature type="binding site" evidence="4">
    <location>
        <position position="307"/>
    </location>
    <ligand>
        <name>S-adenosyl-L-methionine</name>
        <dbReference type="ChEBI" id="CHEBI:59789"/>
    </ligand>
</feature>
<dbReference type="Gene3D" id="3.40.50.150">
    <property type="entry name" value="Vaccinia Virus protein VP39"/>
    <property type="match status" value="1"/>
</dbReference>
<feature type="active site" evidence="5">
    <location>
        <position position="376"/>
    </location>
</feature>
<evidence type="ECO:0000313" key="7">
    <source>
        <dbReference type="Proteomes" id="UP000589520"/>
    </source>
</evidence>
<feature type="binding site" evidence="4">
    <location>
        <position position="349"/>
    </location>
    <ligand>
        <name>S-adenosyl-L-methionine</name>
        <dbReference type="ChEBI" id="CHEBI:59789"/>
    </ligand>
</feature>
<dbReference type="RefSeq" id="WP_179489152.1">
    <property type="nucleotide sequence ID" value="NZ_JACCCW010000001.1"/>
</dbReference>
<reference evidence="6 7" key="1">
    <citation type="submission" date="2020-07" db="EMBL/GenBank/DDBJ databases">
        <title>Genomic Encyclopedia of Type Strains, Phase IV (KMG-V): Genome sequencing to study the core and pangenomes of soil and plant-associated prokaryotes.</title>
        <authorList>
            <person name="Whitman W."/>
        </authorList>
    </citation>
    <scope>NUCLEOTIDE SEQUENCE [LARGE SCALE GENOMIC DNA]</scope>
    <source>
        <strain evidence="6 7">X4EP2</strain>
    </source>
</reference>
<dbReference type="PROSITE" id="PS51687">
    <property type="entry name" value="SAM_MT_RNA_M5U"/>
    <property type="match status" value="1"/>
</dbReference>
<dbReference type="Gene3D" id="2.40.50.140">
    <property type="entry name" value="Nucleic acid-binding proteins"/>
    <property type="match status" value="1"/>
</dbReference>
<comment type="caution">
    <text evidence="6">The sequence shown here is derived from an EMBL/GenBank/DDBJ whole genome shotgun (WGS) entry which is preliminary data.</text>
</comment>
<feature type="active site" description="Nucleophile" evidence="4">
    <location>
        <position position="376"/>
    </location>
</feature>
<feature type="binding site" evidence="4">
    <location>
        <position position="286"/>
    </location>
    <ligand>
        <name>S-adenosyl-L-methionine</name>
        <dbReference type="ChEBI" id="CHEBI:59789"/>
    </ligand>
</feature>
<dbReference type="EMBL" id="JACCCW010000001">
    <property type="protein sequence ID" value="NYF79150.1"/>
    <property type="molecule type" value="Genomic_DNA"/>
</dbReference>
<dbReference type="Pfam" id="PF05958">
    <property type="entry name" value="tRNA_U5-meth_tr"/>
    <property type="match status" value="1"/>
</dbReference>
<name>A0A7Y9TGU0_9BACT</name>
<evidence type="ECO:0000256" key="3">
    <source>
        <dbReference type="ARBA" id="ARBA00022691"/>
    </source>
</evidence>
<evidence type="ECO:0000256" key="4">
    <source>
        <dbReference type="PROSITE-ProRule" id="PRU01024"/>
    </source>
</evidence>
<keyword evidence="3 4" id="KW-0949">S-adenosyl-L-methionine</keyword>
<protein>
    <submittedName>
        <fullName evidence="6">23S rRNA (Uracil1939-C5)-methyltransferase</fullName>
        <ecNumber evidence="6">2.1.1.190</ecNumber>
    </submittedName>
</protein>
<organism evidence="6 7">
    <name type="scientific">Granulicella arctica</name>
    <dbReference type="NCBI Taxonomy" id="940613"/>
    <lineage>
        <taxon>Bacteria</taxon>
        <taxon>Pseudomonadati</taxon>
        <taxon>Acidobacteriota</taxon>
        <taxon>Terriglobia</taxon>
        <taxon>Terriglobales</taxon>
        <taxon>Acidobacteriaceae</taxon>
        <taxon>Granulicella</taxon>
    </lineage>
</organism>
<evidence type="ECO:0000256" key="1">
    <source>
        <dbReference type="ARBA" id="ARBA00022603"/>
    </source>
</evidence>
<keyword evidence="1 4" id="KW-0489">Methyltransferase</keyword>
<dbReference type="EC" id="2.1.1.190" evidence="6"/>
<accession>A0A7Y9TGU0</accession>
<dbReference type="InterPro" id="IPR029063">
    <property type="entry name" value="SAM-dependent_MTases_sf"/>
</dbReference>
<dbReference type="Proteomes" id="UP000589520">
    <property type="component" value="Unassembled WGS sequence"/>
</dbReference>
<dbReference type="NCBIfam" id="TIGR00479">
    <property type="entry name" value="rumA"/>
    <property type="match status" value="1"/>
</dbReference>
<sequence>MRVTIDKWIYGGAGVGAASGDGAVLSVPFSIPGEVVEVSDAELAEIVTTSPERVAPGCPHFGACGGCQYQHATYETQVRLKAAILREMLETTGLTDLPELQIHTDEPWEYRNRIRLRVGAVDGALRVGYNRRGSYEMLPIRECPIAAPLLMRTAKAILTVIEDAPALATWARQIVEVELFTNSDQSHLQMILFLRSDRGPDFTHFCEHLKKLIPELVGAGVIIVGASGKKEQPGARWGTDGLKYRAADKEYWVSRGSFFQVNRFLVDELVRLVTHGRKGALAWDLYAGVGLFSRSLADSFAEVVGVETVIGDLAAVLKGSGKRAVGATTAEFLRGAVLQREKPDLIVMDPPRAGLGAEVCELLGRVKAREMVYVSCDPQTLARDLKAMVDSGYTINEVHMLDLFPQTFHMETVVVLGR</sequence>
<dbReference type="PANTHER" id="PTHR11061:SF30">
    <property type="entry name" value="TRNA (URACIL(54)-C(5))-METHYLTRANSFERASE"/>
    <property type="match status" value="1"/>
</dbReference>
<dbReference type="AlphaFoldDB" id="A0A7Y9TGU0"/>
<dbReference type="GO" id="GO:0070475">
    <property type="term" value="P:rRNA base methylation"/>
    <property type="evidence" value="ECO:0007669"/>
    <property type="project" value="TreeGrafter"/>
</dbReference>
<dbReference type="PANTHER" id="PTHR11061">
    <property type="entry name" value="RNA M5U METHYLTRANSFERASE"/>
    <property type="match status" value="1"/>
</dbReference>
<feature type="binding site" evidence="4">
    <location>
        <position position="260"/>
    </location>
    <ligand>
        <name>S-adenosyl-L-methionine</name>
        <dbReference type="ChEBI" id="CHEBI:59789"/>
    </ligand>
</feature>
<evidence type="ECO:0000256" key="2">
    <source>
        <dbReference type="ARBA" id="ARBA00022679"/>
    </source>
</evidence>
<comment type="similarity">
    <text evidence="4">Belongs to the class I-like SAM-binding methyltransferase superfamily. RNA M5U methyltransferase family.</text>
</comment>
<dbReference type="InterPro" id="IPR012340">
    <property type="entry name" value="NA-bd_OB-fold"/>
</dbReference>
<dbReference type="SUPFAM" id="SSF53335">
    <property type="entry name" value="S-adenosyl-L-methionine-dependent methyltransferases"/>
    <property type="match status" value="1"/>
</dbReference>